<dbReference type="OrthoDB" id="6105938at2759"/>
<protein>
    <submittedName>
        <fullName evidence="2">Uncharacterized protein</fullName>
    </submittedName>
</protein>
<sequence>MDPYGMPLPSQRSRTHIEAFYSRYPSFHYDPYLPLVEQFRMLCNHFGWEKRDRKRHEAHEQLKEAMVLQFQHMYGKHVDDIKAWRSLCQILRISPIPRGLDACRRAVKAVHVNIVDLTEVGMDVESVNSLKIFETERELRTYTCNTEKFFPLSHAKAGSLLKYLLRHILVESDEDEDEDEDEYGFHDGSYNPQMRPPNPPERPNPQPQTRKRPYSSVDVASDDAHTSAAEPPQKVPKPRKYASKLSVFTSQAPPSRPTAATTSNAPTTPVPGIKTLPPKTTSLSTSTVQRPQARPKAAKLVGKNSSASSAISQQPGVTNQRSPMTAKAGKENSVRQAAFTFTSNVKSEPPPTQNHMPSPTLSDESTDYDDLLPAFKSEPSSQSSISSIPRARTPDYYLKSSLSQTTVPFPSARKVENCPPPLSQWPLPSSRGVKKCQCHPPSP</sequence>
<feature type="compositionally biased region" description="Polar residues" evidence="1">
    <location>
        <begin position="353"/>
        <end position="363"/>
    </location>
</feature>
<feature type="region of interest" description="Disordered" evidence="1">
    <location>
        <begin position="173"/>
        <end position="391"/>
    </location>
</feature>
<dbReference type="AlphaFoldDB" id="A0A8K0UTF9"/>
<feature type="compositionally biased region" description="Low complexity" evidence="1">
    <location>
        <begin position="377"/>
        <end position="389"/>
    </location>
</feature>
<feature type="compositionally biased region" description="Polar residues" evidence="1">
    <location>
        <begin position="303"/>
        <end position="323"/>
    </location>
</feature>
<evidence type="ECO:0000256" key="1">
    <source>
        <dbReference type="SAM" id="MobiDB-lite"/>
    </source>
</evidence>
<dbReference type="Proteomes" id="UP000813824">
    <property type="component" value="Unassembled WGS sequence"/>
</dbReference>
<proteinExistence type="predicted"/>
<dbReference type="PANTHER" id="PTHR38846:SF1">
    <property type="entry name" value="C3H1-TYPE DOMAIN-CONTAINING PROTEIN"/>
    <property type="match status" value="1"/>
</dbReference>
<accession>A0A8K0UTF9</accession>
<dbReference type="EMBL" id="JAEVFJ010000008">
    <property type="protein sequence ID" value="KAH8103009.1"/>
    <property type="molecule type" value="Genomic_DNA"/>
</dbReference>
<feature type="region of interest" description="Disordered" evidence="1">
    <location>
        <begin position="408"/>
        <end position="443"/>
    </location>
</feature>
<name>A0A8K0UTF9_9AGAR</name>
<organism evidence="2 3">
    <name type="scientific">Cristinia sonorae</name>
    <dbReference type="NCBI Taxonomy" id="1940300"/>
    <lineage>
        <taxon>Eukaryota</taxon>
        <taxon>Fungi</taxon>
        <taxon>Dikarya</taxon>
        <taxon>Basidiomycota</taxon>
        <taxon>Agaricomycotina</taxon>
        <taxon>Agaricomycetes</taxon>
        <taxon>Agaricomycetidae</taxon>
        <taxon>Agaricales</taxon>
        <taxon>Pleurotineae</taxon>
        <taxon>Stephanosporaceae</taxon>
        <taxon>Cristinia</taxon>
    </lineage>
</organism>
<evidence type="ECO:0000313" key="3">
    <source>
        <dbReference type="Proteomes" id="UP000813824"/>
    </source>
</evidence>
<feature type="compositionally biased region" description="Acidic residues" evidence="1">
    <location>
        <begin position="173"/>
        <end position="182"/>
    </location>
</feature>
<gene>
    <name evidence="2" type="ORF">BXZ70DRAFT_766307</name>
</gene>
<keyword evidence="3" id="KW-1185">Reference proteome</keyword>
<feature type="compositionally biased region" description="Pro residues" evidence="1">
    <location>
        <begin position="194"/>
        <end position="206"/>
    </location>
</feature>
<evidence type="ECO:0000313" key="2">
    <source>
        <dbReference type="EMBL" id="KAH8103009.1"/>
    </source>
</evidence>
<reference evidence="2" key="1">
    <citation type="journal article" date="2021" name="New Phytol.">
        <title>Evolutionary innovations through gain and loss of genes in the ectomycorrhizal Boletales.</title>
        <authorList>
            <person name="Wu G."/>
            <person name="Miyauchi S."/>
            <person name="Morin E."/>
            <person name="Kuo A."/>
            <person name="Drula E."/>
            <person name="Varga T."/>
            <person name="Kohler A."/>
            <person name="Feng B."/>
            <person name="Cao Y."/>
            <person name="Lipzen A."/>
            <person name="Daum C."/>
            <person name="Hundley H."/>
            <person name="Pangilinan J."/>
            <person name="Johnson J."/>
            <person name="Barry K."/>
            <person name="LaButti K."/>
            <person name="Ng V."/>
            <person name="Ahrendt S."/>
            <person name="Min B."/>
            <person name="Choi I.G."/>
            <person name="Park H."/>
            <person name="Plett J.M."/>
            <person name="Magnuson J."/>
            <person name="Spatafora J.W."/>
            <person name="Nagy L.G."/>
            <person name="Henrissat B."/>
            <person name="Grigoriev I.V."/>
            <person name="Yang Z.L."/>
            <person name="Xu J."/>
            <person name="Martin F.M."/>
        </authorList>
    </citation>
    <scope>NUCLEOTIDE SEQUENCE</scope>
    <source>
        <strain evidence="2">KKN 215</strain>
    </source>
</reference>
<comment type="caution">
    <text evidence="2">The sequence shown here is derived from an EMBL/GenBank/DDBJ whole genome shotgun (WGS) entry which is preliminary data.</text>
</comment>
<feature type="compositionally biased region" description="Low complexity" evidence="1">
    <location>
        <begin position="249"/>
        <end position="287"/>
    </location>
</feature>
<dbReference type="PANTHER" id="PTHR38846">
    <property type="entry name" value="C3H1-TYPE DOMAIN-CONTAINING PROTEIN"/>
    <property type="match status" value="1"/>
</dbReference>